<organism evidence="1">
    <name type="scientific">viral metagenome</name>
    <dbReference type="NCBI Taxonomy" id="1070528"/>
    <lineage>
        <taxon>unclassified sequences</taxon>
        <taxon>metagenomes</taxon>
        <taxon>organismal metagenomes</taxon>
    </lineage>
</organism>
<name>A0A6C0AW63_9ZZZZ</name>
<evidence type="ECO:0000313" key="1">
    <source>
        <dbReference type="EMBL" id="QHS83485.1"/>
    </source>
</evidence>
<dbReference type="SUPFAM" id="SSF53474">
    <property type="entry name" value="alpha/beta-Hydrolases"/>
    <property type="match status" value="1"/>
</dbReference>
<sequence length="209" mass="24423">MFKFTVLLLWGILFIVYFQAYNGFFRRLLRIPPPKVLQIGFLHGSQIPDSFYKPFLDTLRDEFDIPLNITYLPYFPQQPLQNNTIIMGHSFGGFFGLLYCIMDQSRNINNVKGCILLNSHFNERYKMPYLGVKQNKLKIPVLTLLNRDDDKLPLAKALDDYELSIARKDTSKRYIVNSGNHTSSFTSEVEIELLCWQIKNFISFYGLDK</sequence>
<protein>
    <submittedName>
        <fullName evidence="1">Uncharacterized protein</fullName>
    </submittedName>
</protein>
<dbReference type="Gene3D" id="3.40.50.1820">
    <property type="entry name" value="alpha/beta hydrolase"/>
    <property type="match status" value="1"/>
</dbReference>
<proteinExistence type="predicted"/>
<reference evidence="1" key="1">
    <citation type="journal article" date="2020" name="Nature">
        <title>Giant virus diversity and host interactions through global metagenomics.</title>
        <authorList>
            <person name="Schulz F."/>
            <person name="Roux S."/>
            <person name="Paez-Espino D."/>
            <person name="Jungbluth S."/>
            <person name="Walsh D.A."/>
            <person name="Denef V.J."/>
            <person name="McMahon K.D."/>
            <person name="Konstantinidis K.T."/>
            <person name="Eloe-Fadrosh E.A."/>
            <person name="Kyrpides N.C."/>
            <person name="Woyke T."/>
        </authorList>
    </citation>
    <scope>NUCLEOTIDE SEQUENCE</scope>
    <source>
        <strain evidence="1">GVMAG-S-ERX555943-30</strain>
    </source>
</reference>
<dbReference type="InterPro" id="IPR029058">
    <property type="entry name" value="AB_hydrolase_fold"/>
</dbReference>
<dbReference type="AlphaFoldDB" id="A0A6C0AW63"/>
<accession>A0A6C0AW63</accession>
<dbReference type="EMBL" id="MN738758">
    <property type="protein sequence ID" value="QHS83485.1"/>
    <property type="molecule type" value="Genomic_DNA"/>
</dbReference>